<evidence type="ECO:0000259" key="3">
    <source>
        <dbReference type="Pfam" id="PF25583"/>
    </source>
</evidence>
<dbReference type="InterPro" id="IPR028349">
    <property type="entry name" value="PafC-like"/>
</dbReference>
<evidence type="ECO:0000259" key="1">
    <source>
        <dbReference type="Pfam" id="PF08279"/>
    </source>
</evidence>
<feature type="domain" description="WCX" evidence="3">
    <location>
        <begin position="233"/>
        <end position="306"/>
    </location>
</feature>
<dbReference type="InterPro" id="IPR057727">
    <property type="entry name" value="WCX_dom"/>
</dbReference>
<dbReference type="RefSeq" id="WP_072975321.1">
    <property type="nucleotide sequence ID" value="NZ_FQTY01000006.1"/>
</dbReference>
<name>A0A1M4W1D9_9FIRM</name>
<dbReference type="Pfam" id="PF13280">
    <property type="entry name" value="WYL"/>
    <property type="match status" value="1"/>
</dbReference>
<protein>
    <submittedName>
        <fullName evidence="4">Predicted DNA-binding transcriptional regulator YafY, contains an HTH and WYL domains</fullName>
    </submittedName>
</protein>
<dbReference type="InterPro" id="IPR013196">
    <property type="entry name" value="HTH_11"/>
</dbReference>
<dbReference type="InterPro" id="IPR036388">
    <property type="entry name" value="WH-like_DNA-bd_sf"/>
</dbReference>
<dbReference type="SUPFAM" id="SSF46785">
    <property type="entry name" value="Winged helix' DNA-binding domain"/>
    <property type="match status" value="1"/>
</dbReference>
<evidence type="ECO:0000259" key="2">
    <source>
        <dbReference type="Pfam" id="PF13280"/>
    </source>
</evidence>
<dbReference type="Proteomes" id="UP000184114">
    <property type="component" value="Unassembled WGS sequence"/>
</dbReference>
<dbReference type="Gene3D" id="1.10.10.10">
    <property type="entry name" value="Winged helix-like DNA-binding domain superfamily/Winged helix DNA-binding domain"/>
    <property type="match status" value="1"/>
</dbReference>
<proteinExistence type="predicted"/>
<dbReference type="PROSITE" id="PS52050">
    <property type="entry name" value="WYL"/>
    <property type="match status" value="1"/>
</dbReference>
<dbReference type="PANTHER" id="PTHR34580:SF8">
    <property type="entry name" value="WYL DOMAIN-CONTAINING PROTEIN"/>
    <property type="match status" value="1"/>
</dbReference>
<sequence length="310" mass="36946">MKIDRLLSIIVVLLNKENITAKELADRFEVSVRTIYRDIETINLAGIPIVSNQGRDGGFRILDNYKISHQLLTLDDMISIAIALKNINIFSESKNIDIMIDKISNIVPKNKKEDFDYHFNELIVCDLPWGYRVDSKNKEKYKIIYEAIREERLIDIEYRDPYGNITKRRVEPMSLVLKGLNWYVFSYCYLRDNYRLFRLSRIHKIKVLEEKFNPRGISYEDFKNKNISKNNIVDLVLRFSPEVHQRVDEFFYEENITIDENGYVVVKISFPEDEWVYSMILSYGEYVEVLEPNYIKNIIKNKVQKIYEKY</sequence>
<gene>
    <name evidence="4" type="ORF">SAMN02745784_01666</name>
</gene>
<dbReference type="AlphaFoldDB" id="A0A1M4W1D9"/>
<dbReference type="Pfam" id="PF08279">
    <property type="entry name" value="HTH_11"/>
    <property type="match status" value="1"/>
</dbReference>
<dbReference type="GO" id="GO:0003677">
    <property type="term" value="F:DNA binding"/>
    <property type="evidence" value="ECO:0007669"/>
    <property type="project" value="UniProtKB-KW"/>
</dbReference>
<evidence type="ECO:0000313" key="4">
    <source>
        <dbReference type="EMBL" id="SHE75039.1"/>
    </source>
</evidence>
<dbReference type="InterPro" id="IPR051534">
    <property type="entry name" value="CBASS_pafABC_assoc_protein"/>
</dbReference>
<feature type="domain" description="Helix-turn-helix type 11" evidence="1">
    <location>
        <begin position="5"/>
        <end position="59"/>
    </location>
</feature>
<dbReference type="Pfam" id="PF25583">
    <property type="entry name" value="WCX"/>
    <property type="match status" value="1"/>
</dbReference>
<organism evidence="4 5">
    <name type="scientific">Tissierella praeacuta DSM 18095</name>
    <dbReference type="NCBI Taxonomy" id="1123404"/>
    <lineage>
        <taxon>Bacteria</taxon>
        <taxon>Bacillati</taxon>
        <taxon>Bacillota</taxon>
        <taxon>Tissierellia</taxon>
        <taxon>Tissierellales</taxon>
        <taxon>Tissierellaceae</taxon>
        <taxon>Tissierella</taxon>
    </lineage>
</organism>
<dbReference type="STRING" id="1123404.SAMN02745784_01666"/>
<reference evidence="5" key="1">
    <citation type="submission" date="2016-11" db="EMBL/GenBank/DDBJ databases">
        <authorList>
            <person name="Varghese N."/>
            <person name="Submissions S."/>
        </authorList>
    </citation>
    <scope>NUCLEOTIDE SEQUENCE [LARGE SCALE GENOMIC DNA]</scope>
    <source>
        <strain evidence="5">DSM 18095</strain>
    </source>
</reference>
<dbReference type="InterPro" id="IPR026881">
    <property type="entry name" value="WYL_dom"/>
</dbReference>
<dbReference type="EMBL" id="FQTY01000006">
    <property type="protein sequence ID" value="SHE75039.1"/>
    <property type="molecule type" value="Genomic_DNA"/>
</dbReference>
<evidence type="ECO:0000313" key="5">
    <source>
        <dbReference type="Proteomes" id="UP000184114"/>
    </source>
</evidence>
<dbReference type="GeneID" id="90994359"/>
<accession>A0A1M4W1D9</accession>
<keyword evidence="5" id="KW-1185">Reference proteome</keyword>
<dbReference type="PIRSF" id="PIRSF016838">
    <property type="entry name" value="PafC"/>
    <property type="match status" value="1"/>
</dbReference>
<dbReference type="PANTHER" id="PTHR34580">
    <property type="match status" value="1"/>
</dbReference>
<keyword evidence="4" id="KW-0238">DNA-binding</keyword>
<feature type="domain" description="WYL" evidence="2">
    <location>
        <begin position="141"/>
        <end position="207"/>
    </location>
</feature>
<dbReference type="InterPro" id="IPR036390">
    <property type="entry name" value="WH_DNA-bd_sf"/>
</dbReference>